<evidence type="ECO:0000256" key="2">
    <source>
        <dbReference type="ARBA" id="ARBA00010480"/>
    </source>
</evidence>
<dbReference type="GO" id="GO:0046872">
    <property type="term" value="F:metal ion binding"/>
    <property type="evidence" value="ECO:0007669"/>
    <property type="project" value="UniProtKB-KW"/>
</dbReference>
<evidence type="ECO:0000313" key="12">
    <source>
        <dbReference type="EMBL" id="HIZ45459.1"/>
    </source>
</evidence>
<dbReference type="Proteomes" id="UP000824062">
    <property type="component" value="Unassembled WGS sequence"/>
</dbReference>
<dbReference type="InterPro" id="IPR005907">
    <property type="entry name" value="G1P_thy_trans_s"/>
</dbReference>
<evidence type="ECO:0000256" key="8">
    <source>
        <dbReference type="ARBA" id="ARBA00022842"/>
    </source>
</evidence>
<keyword evidence="6 10" id="KW-0548">Nucleotidyltransferase</keyword>
<comment type="caution">
    <text evidence="12">The sequence shown here is derived from an EMBL/GenBank/DDBJ whole genome shotgun (WGS) entry which is preliminary data.</text>
</comment>
<evidence type="ECO:0000256" key="10">
    <source>
        <dbReference type="RuleBase" id="RU003706"/>
    </source>
</evidence>
<evidence type="ECO:0000256" key="6">
    <source>
        <dbReference type="ARBA" id="ARBA00022695"/>
    </source>
</evidence>
<evidence type="ECO:0000256" key="5">
    <source>
        <dbReference type="ARBA" id="ARBA00022679"/>
    </source>
</evidence>
<feature type="domain" description="Nucleotidyl transferase" evidence="11">
    <location>
        <begin position="2"/>
        <end position="236"/>
    </location>
</feature>
<comment type="cofactor">
    <cofactor evidence="1">
        <name>Mg(2+)</name>
        <dbReference type="ChEBI" id="CHEBI:18420"/>
    </cofactor>
</comment>
<evidence type="ECO:0000256" key="4">
    <source>
        <dbReference type="ARBA" id="ARBA00017654"/>
    </source>
</evidence>
<protein>
    <recommendedName>
        <fullName evidence="4 10">Glucose-1-phosphate thymidylyltransferase</fullName>
        <ecNumber evidence="3 10">2.7.7.24</ecNumber>
    </recommendedName>
</protein>
<keyword evidence="8 10" id="KW-0460">Magnesium</keyword>
<dbReference type="AlphaFoldDB" id="A0A9D2JE89"/>
<keyword evidence="7 10" id="KW-0479">Metal-binding</keyword>
<evidence type="ECO:0000256" key="7">
    <source>
        <dbReference type="ARBA" id="ARBA00022723"/>
    </source>
</evidence>
<dbReference type="SUPFAM" id="SSF53448">
    <property type="entry name" value="Nucleotide-diphospho-sugar transferases"/>
    <property type="match status" value="1"/>
</dbReference>
<dbReference type="Pfam" id="PF00483">
    <property type="entry name" value="NTP_transferase"/>
    <property type="match status" value="1"/>
</dbReference>
<comment type="similarity">
    <text evidence="2 10">Belongs to the glucose-1-phosphate thymidylyltransferase family.</text>
</comment>
<evidence type="ECO:0000259" key="11">
    <source>
        <dbReference type="Pfam" id="PF00483"/>
    </source>
</evidence>
<dbReference type="GO" id="GO:0008879">
    <property type="term" value="F:glucose-1-phosphate thymidylyltransferase activity"/>
    <property type="evidence" value="ECO:0007669"/>
    <property type="project" value="UniProtKB-EC"/>
</dbReference>
<reference evidence="12" key="1">
    <citation type="journal article" date="2021" name="PeerJ">
        <title>Extensive microbial diversity within the chicken gut microbiome revealed by metagenomics and culture.</title>
        <authorList>
            <person name="Gilroy R."/>
            <person name="Ravi A."/>
            <person name="Getino M."/>
            <person name="Pursley I."/>
            <person name="Horton D.L."/>
            <person name="Alikhan N.F."/>
            <person name="Baker D."/>
            <person name="Gharbi K."/>
            <person name="Hall N."/>
            <person name="Watson M."/>
            <person name="Adriaenssens E.M."/>
            <person name="Foster-Nyarko E."/>
            <person name="Jarju S."/>
            <person name="Secka A."/>
            <person name="Antonio M."/>
            <person name="Oren A."/>
            <person name="Chaudhuri R.R."/>
            <person name="La Ragione R."/>
            <person name="Hildebrand F."/>
            <person name="Pallen M.J."/>
        </authorList>
    </citation>
    <scope>NUCLEOTIDE SEQUENCE</scope>
    <source>
        <strain evidence="12">ChiHjej12B11-14209</strain>
    </source>
</reference>
<evidence type="ECO:0000313" key="13">
    <source>
        <dbReference type="Proteomes" id="UP000824062"/>
    </source>
</evidence>
<sequence>MLAGGSGTRLYPLTTVTSKQLLPVYDKPMVYYPLSTLMLAGIRDILIISTPTDLPNFERLLGDGSDFGISLSYAEQPSPDGLAQAFVIGEDFIAGDACALVLGDNIFYGNGLSRHLRRAVARCESEGGATVFGYHVDDPERFGVVEFDEEFNAVSIEEKPEHPKSSYAVTGLYFYDSRVCELARQVRPSARGELEITDLNRMYLEDGSLSVVTLGRGYAWLDTGTMESLYEAGEFVRAVERAQDTPVAVLEEIAYENGWIGVDALLAAADAYGKSVYGAHLRRVAEGKVRPERNYE</sequence>
<name>A0A9D2JE89_9ACTN</name>
<dbReference type="EC" id="2.7.7.24" evidence="3 10"/>
<dbReference type="GO" id="GO:0019318">
    <property type="term" value="P:hexose metabolic process"/>
    <property type="evidence" value="ECO:0007669"/>
    <property type="project" value="UniProtKB-ARBA"/>
</dbReference>
<reference evidence="12" key="2">
    <citation type="submission" date="2021-04" db="EMBL/GenBank/DDBJ databases">
        <authorList>
            <person name="Gilroy R."/>
        </authorList>
    </citation>
    <scope>NUCLEOTIDE SEQUENCE</scope>
    <source>
        <strain evidence="12">ChiHjej12B11-14209</strain>
    </source>
</reference>
<evidence type="ECO:0000256" key="9">
    <source>
        <dbReference type="ARBA" id="ARBA00049336"/>
    </source>
</evidence>
<dbReference type="InterPro" id="IPR029044">
    <property type="entry name" value="Nucleotide-diphossugar_trans"/>
</dbReference>
<proteinExistence type="inferred from homology"/>
<dbReference type="GO" id="GO:0000271">
    <property type="term" value="P:polysaccharide biosynthetic process"/>
    <property type="evidence" value="ECO:0007669"/>
    <property type="project" value="UniProtKB-ARBA"/>
</dbReference>
<evidence type="ECO:0000256" key="1">
    <source>
        <dbReference type="ARBA" id="ARBA00001946"/>
    </source>
</evidence>
<dbReference type="PANTHER" id="PTHR43532:SF1">
    <property type="entry name" value="GLUCOSE-1-PHOSPHATE THYMIDYLYLTRANSFERASE 1"/>
    <property type="match status" value="1"/>
</dbReference>
<dbReference type="NCBIfam" id="TIGR01207">
    <property type="entry name" value="rmlA"/>
    <property type="match status" value="1"/>
</dbReference>
<keyword evidence="5 10" id="KW-0808">Transferase</keyword>
<evidence type="ECO:0000256" key="3">
    <source>
        <dbReference type="ARBA" id="ARBA00012461"/>
    </source>
</evidence>
<gene>
    <name evidence="12" type="primary">rfbA</name>
    <name evidence="12" type="ORF">IAA19_00310</name>
</gene>
<dbReference type="CDD" id="cd02538">
    <property type="entry name" value="G1P_TT_short"/>
    <property type="match status" value="1"/>
</dbReference>
<dbReference type="FunFam" id="3.90.550.10:FF:000023">
    <property type="entry name" value="Glucose-1-phosphate thymidylyltransferase"/>
    <property type="match status" value="1"/>
</dbReference>
<accession>A0A9D2JE89</accession>
<organism evidence="12 13">
    <name type="scientific">Candidatus Olsenella pullistercoris</name>
    <dbReference type="NCBI Taxonomy" id="2838712"/>
    <lineage>
        <taxon>Bacteria</taxon>
        <taxon>Bacillati</taxon>
        <taxon>Actinomycetota</taxon>
        <taxon>Coriobacteriia</taxon>
        <taxon>Coriobacteriales</taxon>
        <taxon>Atopobiaceae</taxon>
        <taxon>Olsenella</taxon>
    </lineage>
</organism>
<dbReference type="InterPro" id="IPR005835">
    <property type="entry name" value="NTP_transferase_dom"/>
</dbReference>
<dbReference type="Gene3D" id="3.90.550.10">
    <property type="entry name" value="Spore Coat Polysaccharide Biosynthesis Protein SpsA, Chain A"/>
    <property type="match status" value="1"/>
</dbReference>
<dbReference type="PANTHER" id="PTHR43532">
    <property type="entry name" value="GLUCOSE-1-PHOSPHATE THYMIDYLYLTRANSFERASE"/>
    <property type="match status" value="1"/>
</dbReference>
<dbReference type="EMBL" id="DXBM01000007">
    <property type="protein sequence ID" value="HIZ45459.1"/>
    <property type="molecule type" value="Genomic_DNA"/>
</dbReference>
<comment type="function">
    <text evidence="10">Catalyzes the formation of dTDP-glucose, from dTTP and glucose 1-phosphate, as well as its pyrophosphorolysis.</text>
</comment>
<comment type="catalytic activity">
    <reaction evidence="9 10">
        <text>dTTP + alpha-D-glucose 1-phosphate + H(+) = dTDP-alpha-D-glucose + diphosphate</text>
        <dbReference type="Rhea" id="RHEA:15225"/>
        <dbReference type="ChEBI" id="CHEBI:15378"/>
        <dbReference type="ChEBI" id="CHEBI:33019"/>
        <dbReference type="ChEBI" id="CHEBI:37568"/>
        <dbReference type="ChEBI" id="CHEBI:57477"/>
        <dbReference type="ChEBI" id="CHEBI:58601"/>
        <dbReference type="EC" id="2.7.7.24"/>
    </reaction>
</comment>